<organism evidence="2 3">
    <name type="scientific">Harenicola maris</name>
    <dbReference type="NCBI Taxonomy" id="2841044"/>
    <lineage>
        <taxon>Bacteria</taxon>
        <taxon>Pseudomonadati</taxon>
        <taxon>Pseudomonadota</taxon>
        <taxon>Alphaproteobacteria</taxon>
        <taxon>Rhodobacterales</taxon>
        <taxon>Paracoccaceae</taxon>
        <taxon>Harenicola</taxon>
    </lineage>
</organism>
<evidence type="ECO:0000313" key="3">
    <source>
        <dbReference type="Proteomes" id="UP001315686"/>
    </source>
</evidence>
<dbReference type="Pfam" id="PF17172">
    <property type="entry name" value="GST_N_4"/>
    <property type="match status" value="1"/>
</dbReference>
<dbReference type="InterPro" id="IPR036282">
    <property type="entry name" value="Glutathione-S-Trfase_C_sf"/>
</dbReference>
<gene>
    <name evidence="2" type="ORF">IV417_08865</name>
</gene>
<dbReference type="Proteomes" id="UP001315686">
    <property type="component" value="Unassembled WGS sequence"/>
</dbReference>
<dbReference type="SFLD" id="SFLDS00019">
    <property type="entry name" value="Glutathione_Transferase_(cytos"/>
    <property type="match status" value="1"/>
</dbReference>
<dbReference type="Gene3D" id="1.20.1050.10">
    <property type="match status" value="1"/>
</dbReference>
<dbReference type="PANTHER" id="PTHR12289:SF41">
    <property type="entry name" value="FAILED AXON CONNECTIONS-RELATED"/>
    <property type="match status" value="1"/>
</dbReference>
<dbReference type="PANTHER" id="PTHR12289">
    <property type="entry name" value="METAXIN RELATED"/>
    <property type="match status" value="1"/>
</dbReference>
<sequence length="231" mass="25764">MITLLTFPAGLNSFALSPFCVKARHMLTLAGAAWQREDLDDPRKMPYGKLPAIRLESGEVIADTNLIRAYLEQQGADFMPGLSARERALSHAIIRMADEHMYFLGMLDRWGRDDVWPVVRRVYFKGMPPVVRRVLPGMLRRGLRRGMKVQGLGRLSEADLMIRAEEDLAAAAGMLHPDGFLFGAAPTLADISLASMLEAWVKTPVETPLVRRVKGDAVLMEYIDRFNAALA</sequence>
<dbReference type="Pfam" id="PF13410">
    <property type="entry name" value="GST_C_2"/>
    <property type="match status" value="1"/>
</dbReference>
<dbReference type="GO" id="GO:0005737">
    <property type="term" value="C:cytoplasm"/>
    <property type="evidence" value="ECO:0007669"/>
    <property type="project" value="TreeGrafter"/>
</dbReference>
<dbReference type="SUPFAM" id="SSF52833">
    <property type="entry name" value="Thioredoxin-like"/>
    <property type="match status" value="1"/>
</dbReference>
<name>A0AAP2CQR1_9RHOB</name>
<evidence type="ECO:0000313" key="2">
    <source>
        <dbReference type="EMBL" id="MBT0957497.1"/>
    </source>
</evidence>
<dbReference type="SFLD" id="SFLDG01180">
    <property type="entry name" value="SUF1"/>
    <property type="match status" value="1"/>
</dbReference>
<dbReference type="InterPro" id="IPR036249">
    <property type="entry name" value="Thioredoxin-like_sf"/>
</dbReference>
<dbReference type="SFLD" id="SFLDG01200">
    <property type="entry name" value="SUF1.1"/>
    <property type="match status" value="1"/>
</dbReference>
<dbReference type="RefSeq" id="WP_327793728.1">
    <property type="nucleotide sequence ID" value="NZ_JADQAZ010000002.1"/>
</dbReference>
<feature type="domain" description="Thioredoxin-like fold" evidence="1">
    <location>
        <begin position="18"/>
        <end position="114"/>
    </location>
</feature>
<accession>A0AAP2CQR1</accession>
<dbReference type="InterPro" id="IPR026928">
    <property type="entry name" value="FAX/IsoI-like"/>
</dbReference>
<dbReference type="SUPFAM" id="SSF47616">
    <property type="entry name" value="GST C-terminal domain-like"/>
    <property type="match status" value="1"/>
</dbReference>
<dbReference type="InterPro" id="IPR012336">
    <property type="entry name" value="Thioredoxin-like_fold"/>
</dbReference>
<dbReference type="InterPro" id="IPR040079">
    <property type="entry name" value="Glutathione_S-Trfase"/>
</dbReference>
<protein>
    <submittedName>
        <fullName evidence="2">Glutathione S-transferase family protein</fullName>
    </submittedName>
</protein>
<keyword evidence="3" id="KW-1185">Reference proteome</keyword>
<dbReference type="AlphaFoldDB" id="A0AAP2CQR1"/>
<proteinExistence type="predicted"/>
<dbReference type="Gene3D" id="3.40.30.10">
    <property type="entry name" value="Glutaredoxin"/>
    <property type="match status" value="1"/>
</dbReference>
<dbReference type="InterPro" id="IPR050931">
    <property type="entry name" value="Mito_Protein_Transport_Metaxin"/>
</dbReference>
<comment type="caution">
    <text evidence="2">The sequence shown here is derived from an EMBL/GenBank/DDBJ whole genome shotgun (WGS) entry which is preliminary data.</text>
</comment>
<dbReference type="EMBL" id="JADQAZ010000002">
    <property type="protein sequence ID" value="MBT0957497.1"/>
    <property type="molecule type" value="Genomic_DNA"/>
</dbReference>
<evidence type="ECO:0000259" key="1">
    <source>
        <dbReference type="Pfam" id="PF17172"/>
    </source>
</evidence>
<reference evidence="2 3" key="1">
    <citation type="journal article" date="2021" name="Arch. Microbiol.">
        <title>Harenicola maris gen. nov., sp. nov. isolated from the Sea of Japan shallow sediments.</title>
        <authorList>
            <person name="Romanenko L.A."/>
            <person name="Kurilenko V.V."/>
            <person name="Chernysheva N.Y."/>
            <person name="Tekutyeva L.A."/>
            <person name="Velansky P.V."/>
            <person name="Svetashev V.I."/>
            <person name="Isaeva M.P."/>
        </authorList>
    </citation>
    <scope>NUCLEOTIDE SEQUENCE [LARGE SCALE GENOMIC DNA]</scope>
    <source>
        <strain evidence="2 3">KMM 3653</strain>
    </source>
</reference>